<feature type="transmembrane region" description="Helical" evidence="8">
    <location>
        <begin position="72"/>
        <end position="92"/>
    </location>
</feature>
<keyword evidence="7 8" id="KW-0472">Membrane</keyword>
<gene>
    <name evidence="10" type="ORF">TrRE_jg12914</name>
</gene>
<dbReference type="Pfam" id="PF07690">
    <property type="entry name" value="MFS_1"/>
    <property type="match status" value="1"/>
</dbReference>
<dbReference type="GO" id="GO:0005789">
    <property type="term" value="C:endoplasmic reticulum membrane"/>
    <property type="evidence" value="ECO:0007669"/>
    <property type="project" value="TreeGrafter"/>
</dbReference>
<evidence type="ECO:0000256" key="1">
    <source>
        <dbReference type="ARBA" id="ARBA00004141"/>
    </source>
</evidence>
<evidence type="ECO:0000256" key="5">
    <source>
        <dbReference type="ARBA" id="ARBA00022692"/>
    </source>
</evidence>
<dbReference type="PIRSF" id="PIRSF002808">
    <property type="entry name" value="Hexose_phosphate_transp"/>
    <property type="match status" value="1"/>
</dbReference>
<evidence type="ECO:0000313" key="11">
    <source>
        <dbReference type="Proteomes" id="UP001165082"/>
    </source>
</evidence>
<evidence type="ECO:0000313" key="10">
    <source>
        <dbReference type="EMBL" id="GMI09349.1"/>
    </source>
</evidence>
<dbReference type="InterPro" id="IPR000849">
    <property type="entry name" value="Sugar_P_transporter"/>
</dbReference>
<evidence type="ECO:0000256" key="4">
    <source>
        <dbReference type="ARBA" id="ARBA00022597"/>
    </source>
</evidence>
<feature type="non-terminal residue" evidence="10">
    <location>
        <position position="484"/>
    </location>
</feature>
<dbReference type="EMBL" id="BRXZ01000311">
    <property type="protein sequence ID" value="GMI09349.1"/>
    <property type="molecule type" value="Genomic_DNA"/>
</dbReference>
<dbReference type="InterPro" id="IPR011701">
    <property type="entry name" value="MFS"/>
</dbReference>
<name>A0A9W7KRT8_9STRA</name>
<dbReference type="InterPro" id="IPR036259">
    <property type="entry name" value="MFS_trans_sf"/>
</dbReference>
<feature type="transmembrane region" description="Helical" evidence="8">
    <location>
        <begin position="384"/>
        <end position="404"/>
    </location>
</feature>
<protein>
    <recommendedName>
        <fullName evidence="9">Major facilitator superfamily (MFS) profile domain-containing protein</fullName>
    </recommendedName>
</protein>
<feature type="transmembrane region" description="Helical" evidence="8">
    <location>
        <begin position="359"/>
        <end position="378"/>
    </location>
</feature>
<evidence type="ECO:0000256" key="6">
    <source>
        <dbReference type="ARBA" id="ARBA00022989"/>
    </source>
</evidence>
<feature type="transmembrane region" description="Helical" evidence="8">
    <location>
        <begin position="153"/>
        <end position="173"/>
    </location>
</feature>
<dbReference type="Gene3D" id="1.20.1250.20">
    <property type="entry name" value="MFS general substrate transporter like domains"/>
    <property type="match status" value="2"/>
</dbReference>
<accession>A0A9W7KRT8</accession>
<feature type="transmembrane region" description="Helical" evidence="8">
    <location>
        <begin position="179"/>
        <end position="197"/>
    </location>
</feature>
<reference evidence="10" key="1">
    <citation type="submission" date="2022-07" db="EMBL/GenBank/DDBJ databases">
        <title>Genome analysis of Parmales, a sister group of diatoms, reveals the evolutionary specialization of diatoms from phago-mixotrophs to photoautotrophs.</title>
        <authorList>
            <person name="Ban H."/>
            <person name="Sato S."/>
            <person name="Yoshikawa S."/>
            <person name="Kazumasa Y."/>
            <person name="Nakamura Y."/>
            <person name="Ichinomiya M."/>
            <person name="Saitoh K."/>
            <person name="Sato N."/>
            <person name="Blanc-Mathieu R."/>
            <person name="Endo H."/>
            <person name="Kuwata A."/>
            <person name="Ogata H."/>
        </authorList>
    </citation>
    <scope>NUCLEOTIDE SEQUENCE</scope>
</reference>
<evidence type="ECO:0000256" key="7">
    <source>
        <dbReference type="ARBA" id="ARBA00023136"/>
    </source>
</evidence>
<keyword evidence="6 8" id="KW-1133">Transmembrane helix</keyword>
<feature type="transmembrane region" description="Helical" evidence="8">
    <location>
        <begin position="112"/>
        <end position="132"/>
    </location>
</feature>
<feature type="transmembrane region" description="Helical" evidence="8">
    <location>
        <begin position="43"/>
        <end position="65"/>
    </location>
</feature>
<dbReference type="InterPro" id="IPR020846">
    <property type="entry name" value="MFS_dom"/>
</dbReference>
<keyword evidence="5 8" id="KW-0812">Transmembrane</keyword>
<evidence type="ECO:0000256" key="3">
    <source>
        <dbReference type="ARBA" id="ARBA00022448"/>
    </source>
</evidence>
<dbReference type="AlphaFoldDB" id="A0A9W7KRT8"/>
<dbReference type="SUPFAM" id="SSF103473">
    <property type="entry name" value="MFS general substrate transporter"/>
    <property type="match status" value="1"/>
</dbReference>
<dbReference type="PANTHER" id="PTHR43184">
    <property type="entry name" value="MAJOR FACILITATOR SUPERFAMILY TRANSPORTER 16, ISOFORM B"/>
    <property type="match status" value="1"/>
</dbReference>
<evidence type="ECO:0000259" key="9">
    <source>
        <dbReference type="PROSITE" id="PS50850"/>
    </source>
</evidence>
<dbReference type="GO" id="GO:0022857">
    <property type="term" value="F:transmembrane transporter activity"/>
    <property type="evidence" value="ECO:0007669"/>
    <property type="project" value="InterPro"/>
</dbReference>
<sequence length="484" mass="50162">LKRLSVWLPTGICYAFFYCTRYNVAAGNVDSVRSELNFSASDFATVVTAGFWTYAVSAPMTGIVSDRMGGRFGLLVSAVGSGTCNLLLGVAFEKDGFLRSAGIVNDNNVYGIFVTLYSLNILFQGFGTAAVIKVNSGWYCPMERGVFSGIYNVLLTSGYYMALGGGPVIIQQLGWDSVFLLPGGGLLLCFALMFMTLKEAPGPEDLGGGGKGGMGGKVAKLGGSSLNLSAALEEEEEKRTKLLDDDALELGKSAATASTPLLPSGSSSASPGPPKATVGSLLRSPTFICYLIAIVNLCWVRDGLITWIYSFLESSRGVPLGPDTAAMIGGAITLGGFLGGVLCGLASDNLFGGNRSNPILLFSFFQVITLSLLYAACLRGAGDTVVAGLMFATAIFMLGNYTLLSYTIPTDLPFEIVATAGGVMTAAGYVASGLAGMAMGRLIEGYGYEGWFISLQVATFFGSLAIFVGSKFGTVSGTGGGGGG</sequence>
<feature type="domain" description="Major facilitator superfamily (MFS) profile" evidence="9">
    <location>
        <begin position="1"/>
        <end position="474"/>
    </location>
</feature>
<dbReference type="PROSITE" id="PS50850">
    <property type="entry name" value="MFS"/>
    <property type="match status" value="1"/>
</dbReference>
<dbReference type="PANTHER" id="PTHR43184:SF12">
    <property type="entry name" value="SUGAR PHOSPHATE EXCHANGER 3"/>
    <property type="match status" value="1"/>
</dbReference>
<dbReference type="Proteomes" id="UP001165082">
    <property type="component" value="Unassembled WGS sequence"/>
</dbReference>
<feature type="transmembrane region" description="Helical" evidence="8">
    <location>
        <begin position="324"/>
        <end position="347"/>
    </location>
</feature>
<feature type="transmembrane region" description="Helical" evidence="8">
    <location>
        <begin position="287"/>
        <end position="312"/>
    </location>
</feature>
<organism evidence="10 11">
    <name type="scientific">Triparma retinervis</name>
    <dbReference type="NCBI Taxonomy" id="2557542"/>
    <lineage>
        <taxon>Eukaryota</taxon>
        <taxon>Sar</taxon>
        <taxon>Stramenopiles</taxon>
        <taxon>Ochrophyta</taxon>
        <taxon>Bolidophyceae</taxon>
        <taxon>Parmales</taxon>
        <taxon>Triparmaceae</taxon>
        <taxon>Triparma</taxon>
    </lineage>
</organism>
<keyword evidence="11" id="KW-1185">Reference proteome</keyword>
<feature type="transmembrane region" description="Helical" evidence="8">
    <location>
        <begin position="416"/>
        <end position="439"/>
    </location>
</feature>
<keyword evidence="4" id="KW-0762">Sugar transport</keyword>
<feature type="non-terminal residue" evidence="10">
    <location>
        <position position="1"/>
    </location>
</feature>
<comment type="similarity">
    <text evidence="2">Belongs to the major facilitator superfamily. Organophosphate:Pi antiporter (OPA) (TC 2.A.1.4) family.</text>
</comment>
<keyword evidence="3" id="KW-0813">Transport</keyword>
<comment type="subcellular location">
    <subcellularLocation>
        <location evidence="1">Membrane</location>
        <topology evidence="1">Multi-pass membrane protein</topology>
    </subcellularLocation>
</comment>
<feature type="transmembrane region" description="Helical" evidence="8">
    <location>
        <begin position="451"/>
        <end position="469"/>
    </location>
</feature>
<dbReference type="OrthoDB" id="3639251at2759"/>
<proteinExistence type="inferred from homology"/>
<evidence type="ECO:0000256" key="8">
    <source>
        <dbReference type="SAM" id="Phobius"/>
    </source>
</evidence>
<comment type="caution">
    <text evidence="10">The sequence shown here is derived from an EMBL/GenBank/DDBJ whole genome shotgun (WGS) entry which is preliminary data.</text>
</comment>
<evidence type="ECO:0000256" key="2">
    <source>
        <dbReference type="ARBA" id="ARBA00009598"/>
    </source>
</evidence>